<proteinExistence type="predicted"/>
<gene>
    <name evidence="1" type="ORF">SAMN05444281_0891</name>
</gene>
<sequence>MRITKLTLVAIAAKGIMFTSCSKDEVKNITDPIEFPKDLSDIDVSELTVPTDYVFNRNQTTTIDFSGQTTRLSQVNEIGGLLKSTNPIPTQEDFSNRFNQATGFTDASLNGSKNVRSKVAASVGLFQTNLTLSDEIKADFDGYLTNQIAVLESQNEASQGVAGTFVSGTRTRYFNEKGLEYDQAFFKGLIGALTIDQSLNHYFNRLDDNYDSSNAYRNDNDADVLVDGKNYTTMEHHWDEAYGYVYGLDGADKLLGHYLEEIQGQQYFANTPEIVFKAFVIGRAAIEAKQYDVRDAAVKLIRYQISKIPAARGIYYLQKAKGTIADSSADKRDAFHALSEAYGFIYSLQFTYNPATNEPYFTNAEVKALIAKLYGGNGFYDVTAQVLDEVSADIVANYDFTVADVIQ</sequence>
<evidence type="ECO:0008006" key="3">
    <source>
        <dbReference type="Google" id="ProtNLM"/>
    </source>
</evidence>
<dbReference type="Pfam" id="PF16148">
    <property type="entry name" value="DUF4856"/>
    <property type="match status" value="1"/>
</dbReference>
<organism evidence="1 2">
    <name type="scientific">Wenyingzhuangia marina</name>
    <dbReference type="NCBI Taxonomy" id="1195760"/>
    <lineage>
        <taxon>Bacteria</taxon>
        <taxon>Pseudomonadati</taxon>
        <taxon>Bacteroidota</taxon>
        <taxon>Flavobacteriia</taxon>
        <taxon>Flavobacteriales</taxon>
        <taxon>Flavobacteriaceae</taxon>
        <taxon>Wenyingzhuangia</taxon>
    </lineage>
</organism>
<evidence type="ECO:0000313" key="2">
    <source>
        <dbReference type="Proteomes" id="UP000184109"/>
    </source>
</evidence>
<protein>
    <recommendedName>
        <fullName evidence="3">DUF4856 domain-containing protein</fullName>
    </recommendedName>
</protein>
<dbReference type="AlphaFoldDB" id="A0A1M5TX14"/>
<dbReference type="EMBL" id="FQXQ01000002">
    <property type="protein sequence ID" value="SHH55146.1"/>
    <property type="molecule type" value="Genomic_DNA"/>
</dbReference>
<accession>A0A1M5TX14</accession>
<dbReference type="STRING" id="1195760.SAMN05444281_0891"/>
<dbReference type="OrthoDB" id="5498726at2"/>
<dbReference type="Proteomes" id="UP000184109">
    <property type="component" value="Unassembled WGS sequence"/>
</dbReference>
<dbReference type="RefSeq" id="WP_073118730.1">
    <property type="nucleotide sequence ID" value="NZ_BMEN01000002.1"/>
</dbReference>
<keyword evidence="2" id="KW-1185">Reference proteome</keyword>
<dbReference type="InterPro" id="IPR032331">
    <property type="entry name" value="DUF4856"/>
</dbReference>
<evidence type="ECO:0000313" key="1">
    <source>
        <dbReference type="EMBL" id="SHH55146.1"/>
    </source>
</evidence>
<name>A0A1M5TX14_9FLAO</name>
<reference evidence="2" key="1">
    <citation type="submission" date="2016-11" db="EMBL/GenBank/DDBJ databases">
        <authorList>
            <person name="Varghese N."/>
            <person name="Submissions S."/>
        </authorList>
    </citation>
    <scope>NUCLEOTIDE SEQUENCE [LARGE SCALE GENOMIC DNA]</scope>
    <source>
        <strain evidence="2">DSM 100572</strain>
    </source>
</reference>